<proteinExistence type="predicted"/>
<feature type="transmembrane region" description="Helical" evidence="10">
    <location>
        <begin position="159"/>
        <end position="179"/>
    </location>
</feature>
<evidence type="ECO:0000313" key="12">
    <source>
        <dbReference type="Proteomes" id="UP000019678"/>
    </source>
</evidence>
<dbReference type="GO" id="GO:0009675">
    <property type="term" value="F:high-affinity sulfate:proton symporter activity"/>
    <property type="evidence" value="ECO:0007669"/>
    <property type="project" value="TreeGrafter"/>
</dbReference>
<evidence type="ECO:0000256" key="9">
    <source>
        <dbReference type="ARBA" id="ARBA00023136"/>
    </source>
</evidence>
<protein>
    <submittedName>
        <fullName evidence="11">Integral membrane protein</fullName>
    </submittedName>
</protein>
<evidence type="ECO:0000256" key="6">
    <source>
        <dbReference type="ARBA" id="ARBA00022692"/>
    </source>
</evidence>
<keyword evidence="4" id="KW-0997">Cell inner membrane</keyword>
<evidence type="ECO:0000313" key="11">
    <source>
        <dbReference type="EMBL" id="EYF02343.1"/>
    </source>
</evidence>
<keyword evidence="3" id="KW-1003">Cell membrane</keyword>
<dbReference type="InterPro" id="IPR059112">
    <property type="entry name" value="CysZ/EI24"/>
</dbReference>
<feature type="transmembrane region" description="Helical" evidence="10">
    <location>
        <begin position="29"/>
        <end position="52"/>
    </location>
</feature>
<evidence type="ECO:0000256" key="3">
    <source>
        <dbReference type="ARBA" id="ARBA00022475"/>
    </source>
</evidence>
<dbReference type="GO" id="GO:0019344">
    <property type="term" value="P:cysteine biosynthetic process"/>
    <property type="evidence" value="ECO:0007669"/>
    <property type="project" value="TreeGrafter"/>
</dbReference>
<dbReference type="PANTHER" id="PTHR37468">
    <property type="entry name" value="SULFATE TRANSPORTER CYSZ"/>
    <property type="match status" value="1"/>
</dbReference>
<dbReference type="EMBL" id="ASRX01000062">
    <property type="protein sequence ID" value="EYF02343.1"/>
    <property type="molecule type" value="Genomic_DNA"/>
</dbReference>
<keyword evidence="2" id="KW-0813">Transport</keyword>
<dbReference type="Proteomes" id="UP000019678">
    <property type="component" value="Unassembled WGS sequence"/>
</dbReference>
<accession>A0A017SZE2</accession>
<evidence type="ECO:0000256" key="4">
    <source>
        <dbReference type="ARBA" id="ARBA00022519"/>
    </source>
</evidence>
<feature type="transmembrane region" description="Helical" evidence="10">
    <location>
        <begin position="200"/>
        <end position="223"/>
    </location>
</feature>
<dbReference type="GO" id="GO:0005886">
    <property type="term" value="C:plasma membrane"/>
    <property type="evidence" value="ECO:0007669"/>
    <property type="project" value="TreeGrafter"/>
</dbReference>
<keyword evidence="7 10" id="KW-1133">Transmembrane helix</keyword>
<name>A0A017SZE2_9BACT</name>
<evidence type="ECO:0000256" key="5">
    <source>
        <dbReference type="ARBA" id="ARBA00022605"/>
    </source>
</evidence>
<keyword evidence="6 10" id="KW-0812">Transmembrane</keyword>
<dbReference type="PANTHER" id="PTHR37468:SF1">
    <property type="entry name" value="SULFATE TRANSPORTER CYSZ"/>
    <property type="match status" value="1"/>
</dbReference>
<keyword evidence="8" id="KW-0764">Sulfate transport</keyword>
<evidence type="ECO:0000256" key="7">
    <source>
        <dbReference type="ARBA" id="ARBA00022989"/>
    </source>
</evidence>
<dbReference type="eggNOG" id="COG2981">
    <property type="taxonomic scope" value="Bacteria"/>
</dbReference>
<gene>
    <name evidence="11" type="ORF">CAP_7272</name>
</gene>
<dbReference type="Pfam" id="PF07264">
    <property type="entry name" value="EI24"/>
    <property type="match status" value="1"/>
</dbReference>
<keyword evidence="9 10" id="KW-0472">Membrane</keyword>
<evidence type="ECO:0000256" key="10">
    <source>
        <dbReference type="SAM" id="Phobius"/>
    </source>
</evidence>
<evidence type="ECO:0000256" key="1">
    <source>
        <dbReference type="ARBA" id="ARBA00004141"/>
    </source>
</evidence>
<comment type="caution">
    <text evidence="11">The sequence shown here is derived from an EMBL/GenBank/DDBJ whole genome shotgun (WGS) entry which is preliminary data.</text>
</comment>
<feature type="transmembrane region" description="Helical" evidence="10">
    <location>
        <begin position="133"/>
        <end position="153"/>
    </location>
</feature>
<organism evidence="11 12">
    <name type="scientific">Chondromyces apiculatus DSM 436</name>
    <dbReference type="NCBI Taxonomy" id="1192034"/>
    <lineage>
        <taxon>Bacteria</taxon>
        <taxon>Pseudomonadati</taxon>
        <taxon>Myxococcota</taxon>
        <taxon>Polyangia</taxon>
        <taxon>Polyangiales</taxon>
        <taxon>Polyangiaceae</taxon>
        <taxon>Chondromyces</taxon>
    </lineage>
</organism>
<dbReference type="GO" id="GO:0000103">
    <property type="term" value="P:sulfate assimilation"/>
    <property type="evidence" value="ECO:0007669"/>
    <property type="project" value="TreeGrafter"/>
</dbReference>
<dbReference type="AlphaFoldDB" id="A0A017SZE2"/>
<feature type="transmembrane region" description="Helical" evidence="10">
    <location>
        <begin position="72"/>
        <end position="92"/>
    </location>
</feature>
<reference evidence="11 12" key="1">
    <citation type="submission" date="2013-05" db="EMBL/GenBank/DDBJ databases">
        <title>Genome assembly of Chondromyces apiculatus DSM 436.</title>
        <authorList>
            <person name="Sharma G."/>
            <person name="Khatri I."/>
            <person name="Kaur C."/>
            <person name="Mayilraj S."/>
            <person name="Subramanian S."/>
        </authorList>
    </citation>
    <scope>NUCLEOTIDE SEQUENCE [LARGE SCALE GENOMIC DNA]</scope>
    <source>
        <strain evidence="11 12">DSM 436</strain>
    </source>
</reference>
<dbReference type="RefSeq" id="WP_052376412.1">
    <property type="nucleotide sequence ID" value="NZ_ASRX01000062.1"/>
</dbReference>
<dbReference type="InterPro" id="IPR050480">
    <property type="entry name" value="CysZ-like"/>
</dbReference>
<evidence type="ECO:0000256" key="8">
    <source>
        <dbReference type="ARBA" id="ARBA00023032"/>
    </source>
</evidence>
<sequence length="253" mass="26658">MDRPGFAAGVRALFGGFGFILTNPDVWPLALVPVVVALIATTLLGWGAVSFVPGQVRSLMGTHAGGLLSTAVEVFATGLSLLVAALLGLMLAQPLSGPALERIVRRVEQRLGAPAWPPTSVVDDVLRSLQAMLIPYAFGLPLLAALFVINLFVPPAVVVTFPLKMVVTALILAWDLGDYPLSIRGVPIQRRVVFMAHHPAAMLGFGLGLALLGLVPCLFVLVLPAGVAGAARLTVEIERWEATQGRSLDHAAR</sequence>
<dbReference type="STRING" id="1192034.CAP_7272"/>
<evidence type="ECO:0000256" key="2">
    <source>
        <dbReference type="ARBA" id="ARBA00022448"/>
    </source>
</evidence>
<keyword evidence="5" id="KW-0028">Amino-acid biosynthesis</keyword>
<comment type="subcellular location">
    <subcellularLocation>
        <location evidence="1">Membrane</location>
        <topology evidence="1">Multi-pass membrane protein</topology>
    </subcellularLocation>
</comment>
<keyword evidence="12" id="KW-1185">Reference proteome</keyword>